<dbReference type="CDD" id="cd01894">
    <property type="entry name" value="EngA1"/>
    <property type="match status" value="1"/>
</dbReference>
<dbReference type="OrthoDB" id="9805918at2"/>
<keyword evidence="6 8" id="KW-0342">GTP-binding</keyword>
<dbReference type="PANTHER" id="PTHR43834">
    <property type="entry name" value="GTPASE DER"/>
    <property type="match status" value="1"/>
</dbReference>
<comment type="subunit">
    <text evidence="8">Associates with the 50S ribosomal subunit.</text>
</comment>
<keyword evidence="4 10" id="KW-0677">Repeat</keyword>
<keyword evidence="3 8" id="KW-0690">Ribosome biogenesis</keyword>
<feature type="binding site" evidence="8">
    <location>
        <begin position="228"/>
        <end position="232"/>
    </location>
    <ligand>
        <name>GTP</name>
        <dbReference type="ChEBI" id="CHEBI:37565"/>
        <label>2</label>
    </ligand>
</feature>
<evidence type="ECO:0000256" key="4">
    <source>
        <dbReference type="ARBA" id="ARBA00022737"/>
    </source>
</evidence>
<comment type="function">
    <text evidence="8 10">GTPase that plays an essential role in the late steps of ribosome biogenesis.</text>
</comment>
<dbReference type="FunFam" id="3.40.50.300:FF:000057">
    <property type="entry name" value="GTPase Der"/>
    <property type="match status" value="1"/>
</dbReference>
<feature type="domain" description="EngA-type G" evidence="11">
    <location>
        <begin position="175"/>
        <end position="350"/>
    </location>
</feature>
<dbReference type="Pfam" id="PF01926">
    <property type="entry name" value="MMR_HSR1"/>
    <property type="match status" value="2"/>
</dbReference>
<name>A0A2U3QK54_9BACT</name>
<dbReference type="GO" id="GO:0005525">
    <property type="term" value="F:GTP binding"/>
    <property type="evidence" value="ECO:0007669"/>
    <property type="project" value="UniProtKB-UniRule"/>
</dbReference>
<dbReference type="Pfam" id="PF14714">
    <property type="entry name" value="KH_dom-like"/>
    <property type="match status" value="1"/>
</dbReference>
<dbReference type="CDD" id="cd01895">
    <property type="entry name" value="EngA2"/>
    <property type="match status" value="1"/>
</dbReference>
<feature type="binding site" evidence="8">
    <location>
        <begin position="10"/>
        <end position="17"/>
    </location>
    <ligand>
        <name>GTP</name>
        <dbReference type="ChEBI" id="CHEBI:37565"/>
        <label>1</label>
    </ligand>
</feature>
<keyword evidence="13" id="KW-1185">Reference proteome</keyword>
<dbReference type="InterPro" id="IPR027417">
    <property type="entry name" value="P-loop_NTPase"/>
</dbReference>
<gene>
    <name evidence="8 12" type="primary">der</name>
    <name evidence="12" type="ORF">NBG4_70025</name>
</gene>
<dbReference type="FunFam" id="3.30.300.20:FF:000004">
    <property type="entry name" value="GTPase Der"/>
    <property type="match status" value="1"/>
</dbReference>
<dbReference type="HAMAP" id="MF_00195">
    <property type="entry name" value="GTPase_Der"/>
    <property type="match status" value="1"/>
</dbReference>
<reference evidence="13" key="1">
    <citation type="submission" date="2018-03" db="EMBL/GenBank/DDBJ databases">
        <authorList>
            <person name="Zecchin S."/>
        </authorList>
    </citation>
    <scope>NUCLEOTIDE SEQUENCE [LARGE SCALE GENOMIC DNA]</scope>
</reference>
<sequence>MSKPVVVIVGRPNVGKSTLFNRMTGTHSAIVEDIPGVTRDRNYLDAKWDDKVFMVVDTGGFYPDPPEDIFAQAKEQAIFAVDEGDIIIHLLDGKDGLTPADMELARLLRASGKKILWAVNKIDATTKEDRLYDFYMIGSEDLLPVSAATGHGYEEFMDKLGELLPKYEEEAVQYPMIAVVGRPNVGKSTLVNALLGKKRMLVSPVAGTTRDSIDSICTYHGRKYLVIDTAGLRKKGKVGYSVERFALVRAVRSIERCDVALVVLDSSEGITEQDIKIAGIVKEYGKGAIFLLNKWDLVPAPDEVFKRIIPELTKKMWFSPYAPVITISGLVKKRITKVFPVIDNIIDERRKRIPTGELNRFFRDLTVKMMLPMYRGKTVKLFYMTQVREEPPGFVIFCNFPEAVKDQHLRFIEKGLRESFSFEGTPLKIYVRARRKL</sequence>
<dbReference type="GO" id="GO:0042254">
    <property type="term" value="P:ribosome biogenesis"/>
    <property type="evidence" value="ECO:0007669"/>
    <property type="project" value="UniProtKB-KW"/>
</dbReference>
<dbReference type="NCBIfam" id="TIGR03594">
    <property type="entry name" value="GTPase_EngA"/>
    <property type="match status" value="1"/>
</dbReference>
<organism evidence="12 13">
    <name type="scientific">Candidatus Sulfobium mesophilum</name>
    <dbReference type="NCBI Taxonomy" id="2016548"/>
    <lineage>
        <taxon>Bacteria</taxon>
        <taxon>Pseudomonadati</taxon>
        <taxon>Nitrospirota</taxon>
        <taxon>Nitrospiria</taxon>
        <taxon>Nitrospirales</taxon>
        <taxon>Nitrospiraceae</taxon>
        <taxon>Candidatus Sulfobium</taxon>
    </lineage>
</organism>
<dbReference type="NCBIfam" id="TIGR00231">
    <property type="entry name" value="small_GTP"/>
    <property type="match status" value="2"/>
</dbReference>
<evidence type="ECO:0000256" key="9">
    <source>
        <dbReference type="PROSITE-ProRule" id="PRU01049"/>
    </source>
</evidence>
<dbReference type="Gene3D" id="3.30.300.20">
    <property type="match status" value="1"/>
</dbReference>
<dbReference type="InterPro" id="IPR031166">
    <property type="entry name" value="G_ENGA"/>
</dbReference>
<dbReference type="FunFam" id="3.40.50.300:FF:000040">
    <property type="entry name" value="GTPase Der"/>
    <property type="match status" value="1"/>
</dbReference>
<dbReference type="GO" id="GO:0043022">
    <property type="term" value="F:ribosome binding"/>
    <property type="evidence" value="ECO:0007669"/>
    <property type="project" value="TreeGrafter"/>
</dbReference>
<dbReference type="Proteomes" id="UP000245125">
    <property type="component" value="Unassembled WGS sequence"/>
</dbReference>
<comment type="similarity">
    <text evidence="1 8 9 10">Belongs to the TRAFAC class TrmE-Era-EngA-EngB-Septin-like GTPase superfamily. EngA (Der) GTPase family.</text>
</comment>
<evidence type="ECO:0000256" key="5">
    <source>
        <dbReference type="ARBA" id="ARBA00022741"/>
    </source>
</evidence>
<dbReference type="InterPro" id="IPR005225">
    <property type="entry name" value="Small_GTP-bd"/>
</dbReference>
<dbReference type="Gene3D" id="3.40.50.300">
    <property type="entry name" value="P-loop containing nucleotide triphosphate hydrolases"/>
    <property type="match status" value="2"/>
</dbReference>
<evidence type="ECO:0000313" key="13">
    <source>
        <dbReference type="Proteomes" id="UP000245125"/>
    </source>
</evidence>
<evidence type="ECO:0000256" key="7">
    <source>
        <dbReference type="ARBA" id="ARBA00032345"/>
    </source>
</evidence>
<evidence type="ECO:0000259" key="11">
    <source>
        <dbReference type="PROSITE" id="PS51712"/>
    </source>
</evidence>
<dbReference type="PANTHER" id="PTHR43834:SF6">
    <property type="entry name" value="GTPASE DER"/>
    <property type="match status" value="1"/>
</dbReference>
<feature type="binding site" evidence="8">
    <location>
        <begin position="293"/>
        <end position="296"/>
    </location>
    <ligand>
        <name>GTP</name>
        <dbReference type="ChEBI" id="CHEBI:37565"/>
        <label>2</label>
    </ligand>
</feature>
<evidence type="ECO:0000256" key="3">
    <source>
        <dbReference type="ARBA" id="ARBA00022517"/>
    </source>
</evidence>
<dbReference type="PRINTS" id="PR00326">
    <property type="entry name" value="GTP1OBG"/>
</dbReference>
<evidence type="ECO:0000256" key="6">
    <source>
        <dbReference type="ARBA" id="ARBA00023134"/>
    </source>
</evidence>
<feature type="binding site" evidence="8">
    <location>
        <begin position="120"/>
        <end position="123"/>
    </location>
    <ligand>
        <name>GTP</name>
        <dbReference type="ChEBI" id="CHEBI:37565"/>
        <label>1</label>
    </ligand>
</feature>
<feature type="binding site" evidence="8">
    <location>
        <begin position="57"/>
        <end position="61"/>
    </location>
    <ligand>
        <name>GTP</name>
        <dbReference type="ChEBI" id="CHEBI:37565"/>
        <label>1</label>
    </ligand>
</feature>
<accession>A0A2U3QK54</accession>
<dbReference type="PROSITE" id="PS51712">
    <property type="entry name" value="G_ENGA"/>
    <property type="match status" value="2"/>
</dbReference>
<keyword evidence="5 8" id="KW-0547">Nucleotide-binding</keyword>
<evidence type="ECO:0000313" key="12">
    <source>
        <dbReference type="EMBL" id="SPQ01762.1"/>
    </source>
</evidence>
<evidence type="ECO:0000256" key="2">
    <source>
        <dbReference type="ARBA" id="ARBA00020953"/>
    </source>
</evidence>
<evidence type="ECO:0000256" key="1">
    <source>
        <dbReference type="ARBA" id="ARBA00008279"/>
    </source>
</evidence>
<dbReference type="PIRSF" id="PIRSF006485">
    <property type="entry name" value="GTP-binding_EngA"/>
    <property type="match status" value="1"/>
</dbReference>
<evidence type="ECO:0000256" key="8">
    <source>
        <dbReference type="HAMAP-Rule" id="MF_00195"/>
    </source>
</evidence>
<feature type="binding site" evidence="8">
    <location>
        <begin position="181"/>
        <end position="188"/>
    </location>
    <ligand>
        <name>GTP</name>
        <dbReference type="ChEBI" id="CHEBI:37565"/>
        <label>2</label>
    </ligand>
</feature>
<dbReference type="AlphaFoldDB" id="A0A2U3QK54"/>
<dbReference type="InterPro" id="IPR016484">
    <property type="entry name" value="GTPase_Der"/>
</dbReference>
<dbReference type="InterPro" id="IPR015946">
    <property type="entry name" value="KH_dom-like_a/b"/>
</dbReference>
<dbReference type="InterPro" id="IPR032859">
    <property type="entry name" value="KH_dom-like"/>
</dbReference>
<evidence type="ECO:0000256" key="10">
    <source>
        <dbReference type="RuleBase" id="RU004481"/>
    </source>
</evidence>
<protein>
    <recommendedName>
        <fullName evidence="2 8">GTPase Der</fullName>
    </recommendedName>
    <alternativeName>
        <fullName evidence="7 8">GTP-binding protein EngA</fullName>
    </alternativeName>
</protein>
<dbReference type="InterPro" id="IPR006073">
    <property type="entry name" value="GTP-bd"/>
</dbReference>
<proteinExistence type="inferred from homology"/>
<dbReference type="EMBL" id="OUUY01000119">
    <property type="protein sequence ID" value="SPQ01762.1"/>
    <property type="molecule type" value="Genomic_DNA"/>
</dbReference>
<dbReference type="SUPFAM" id="SSF52540">
    <property type="entry name" value="P-loop containing nucleoside triphosphate hydrolases"/>
    <property type="match status" value="2"/>
</dbReference>
<feature type="domain" description="EngA-type G" evidence="11">
    <location>
        <begin position="4"/>
        <end position="168"/>
    </location>
</feature>